<dbReference type="InterPro" id="IPR022761">
    <property type="entry name" value="Fumarate_lyase_N"/>
</dbReference>
<dbReference type="InterPro" id="IPR008948">
    <property type="entry name" value="L-Aspartase-like"/>
</dbReference>
<evidence type="ECO:0000256" key="1">
    <source>
        <dbReference type="ARBA" id="ARBA00023239"/>
    </source>
</evidence>
<dbReference type="Proteomes" id="UP000298127">
    <property type="component" value="Unassembled WGS sequence"/>
</dbReference>
<dbReference type="InterPro" id="IPR020557">
    <property type="entry name" value="Fumarate_lyase_CS"/>
</dbReference>
<dbReference type="SUPFAM" id="SSF48557">
    <property type="entry name" value="L-aspartase-like"/>
    <property type="match status" value="1"/>
</dbReference>
<organism evidence="4 5">
    <name type="scientific">Orlajensenia leifsoniae</name>
    <dbReference type="NCBI Taxonomy" id="2561933"/>
    <lineage>
        <taxon>Bacteria</taxon>
        <taxon>Bacillati</taxon>
        <taxon>Actinomycetota</taxon>
        <taxon>Actinomycetes</taxon>
        <taxon>Micrococcales</taxon>
        <taxon>Microbacteriaceae</taxon>
        <taxon>Orlajensenia</taxon>
    </lineage>
</organism>
<dbReference type="PRINTS" id="PR00149">
    <property type="entry name" value="FUMRATELYASE"/>
</dbReference>
<dbReference type="GO" id="GO:0016829">
    <property type="term" value="F:lyase activity"/>
    <property type="evidence" value="ECO:0007669"/>
    <property type="project" value="UniProtKB-KW"/>
</dbReference>
<protein>
    <submittedName>
        <fullName evidence="4">3-carboxy-cis,cis-muconate cycloisomerase</fullName>
    </submittedName>
</protein>
<evidence type="ECO:0000259" key="3">
    <source>
        <dbReference type="Pfam" id="PF00206"/>
    </source>
</evidence>
<keyword evidence="1" id="KW-0456">Lyase</keyword>
<evidence type="ECO:0000256" key="2">
    <source>
        <dbReference type="ARBA" id="ARBA00034772"/>
    </source>
</evidence>
<dbReference type="InterPro" id="IPR000362">
    <property type="entry name" value="Fumarate_lyase_fam"/>
</dbReference>
<dbReference type="Pfam" id="PF00206">
    <property type="entry name" value="Lyase_1"/>
    <property type="match status" value="1"/>
</dbReference>
<name>A0A4Y9QUS2_9MICO</name>
<sequence length="402" mass="41352">MKPSSSISMRRAMTEERDAGWSDWGLLEPLAASAGATSDDAVLAALLDVERALLWADGDLTGRDIDIVAGAFRPEAIDRDALLDGLRTGGVPVIPLVSQLRAIAESVAPGSGPSVHAGATSQDVLDSALVLVASRAIRVARDRLIDAGAALVALAENEARTIAIARTLGQHAAQSTVGVVAAGWLDGVTSAVEEVDALSFPVQLGGAVGTGEGVGPDVRAALAAGLGLDDPGRSWHTERSPILRIAASVAVITAVLGRLGRDVGFLARTEIGEVVLGTTGGSSAMPHKRNPVDAVLLTANGLRAPGLLATVHTAAVSQDARPAGEWHAEWAAFRALLRIAVESSDAAATMLSALTIDHDAVQRSRAISPELQHDETATIAASQRVVGAAVRRFASLSTKDPR</sequence>
<reference evidence="4 5" key="1">
    <citation type="journal article" date="2018" name="J. Microbiol.">
        <title>Leifsonia flava sp. nov., a novel actinobacterium isolated from the rhizosphere of Aquilegia viridiflora.</title>
        <authorList>
            <person name="Cai Y."/>
            <person name="Tao W.Z."/>
            <person name="Ma Y.J."/>
            <person name="Cheng J."/>
            <person name="Zhang M.Y."/>
            <person name="Zhang Y.X."/>
        </authorList>
    </citation>
    <scope>NUCLEOTIDE SEQUENCE [LARGE SCALE GENOMIC DNA]</scope>
    <source>
        <strain evidence="4 5">SYP-B2174</strain>
    </source>
</reference>
<gene>
    <name evidence="4" type="ORF">E4M00_14490</name>
</gene>
<proteinExistence type="inferred from homology"/>
<feature type="domain" description="Fumarate lyase N-terminal" evidence="3">
    <location>
        <begin position="113"/>
        <end position="305"/>
    </location>
</feature>
<dbReference type="PANTHER" id="PTHR43172">
    <property type="entry name" value="ADENYLOSUCCINATE LYASE"/>
    <property type="match status" value="1"/>
</dbReference>
<comment type="similarity">
    <text evidence="2">Belongs to the class-II fumarase/aspartase family.</text>
</comment>
<evidence type="ECO:0000313" key="4">
    <source>
        <dbReference type="EMBL" id="TFV95262.1"/>
    </source>
</evidence>
<evidence type="ECO:0000313" key="5">
    <source>
        <dbReference type="Proteomes" id="UP000298127"/>
    </source>
</evidence>
<keyword evidence="4" id="KW-0413">Isomerase</keyword>
<keyword evidence="5" id="KW-1185">Reference proteome</keyword>
<dbReference type="PROSITE" id="PS00163">
    <property type="entry name" value="FUMARATE_LYASES"/>
    <property type="match status" value="1"/>
</dbReference>
<comment type="caution">
    <text evidence="4">The sequence shown here is derived from an EMBL/GenBank/DDBJ whole genome shotgun (WGS) entry which is preliminary data.</text>
</comment>
<dbReference type="Gene3D" id="1.20.200.10">
    <property type="entry name" value="Fumarase/aspartase (Central domain)"/>
    <property type="match status" value="1"/>
</dbReference>
<dbReference type="PANTHER" id="PTHR43172:SF2">
    <property type="entry name" value="ADENYLOSUCCINATE LYASE C-TERMINAL DOMAIN-CONTAINING PROTEIN"/>
    <property type="match status" value="1"/>
</dbReference>
<dbReference type="AlphaFoldDB" id="A0A4Y9QUS2"/>
<accession>A0A4Y9QUS2</accession>
<dbReference type="GO" id="GO:0016853">
    <property type="term" value="F:isomerase activity"/>
    <property type="evidence" value="ECO:0007669"/>
    <property type="project" value="UniProtKB-KW"/>
</dbReference>
<dbReference type="EMBL" id="SPQZ01000006">
    <property type="protein sequence ID" value="TFV95262.1"/>
    <property type="molecule type" value="Genomic_DNA"/>
</dbReference>